<comment type="caution">
    <text evidence="2">The sequence shown here is derived from an EMBL/GenBank/DDBJ whole genome shotgun (WGS) entry which is preliminary data.</text>
</comment>
<reference evidence="2 3" key="1">
    <citation type="journal article" date="2019" name="Commun. Biol.">
        <title>The bagworm genome reveals a unique fibroin gene that provides high tensile strength.</title>
        <authorList>
            <person name="Kono N."/>
            <person name="Nakamura H."/>
            <person name="Ohtoshi R."/>
            <person name="Tomita M."/>
            <person name="Numata K."/>
            <person name="Arakawa K."/>
        </authorList>
    </citation>
    <scope>NUCLEOTIDE SEQUENCE [LARGE SCALE GENOMIC DNA]</scope>
</reference>
<accession>A0A4C1VN83</accession>
<evidence type="ECO:0000313" key="2">
    <source>
        <dbReference type="EMBL" id="GBP39862.1"/>
    </source>
</evidence>
<dbReference type="EMBL" id="BGZK01000372">
    <property type="protein sequence ID" value="GBP39862.1"/>
    <property type="molecule type" value="Genomic_DNA"/>
</dbReference>
<keyword evidence="3" id="KW-1185">Reference proteome</keyword>
<dbReference type="AlphaFoldDB" id="A0A4C1VN83"/>
<name>A0A4C1VN83_EUMVA</name>
<proteinExistence type="predicted"/>
<evidence type="ECO:0000313" key="3">
    <source>
        <dbReference type="Proteomes" id="UP000299102"/>
    </source>
</evidence>
<sequence length="80" mass="8793">MLTIRDLHEMGSGACSALVPSVCFFSRNMTHERMTADPASVSPPPTPVRHRLPTDDRLTVTSRSTPTEAAYTQPFYTGLI</sequence>
<evidence type="ECO:0000256" key="1">
    <source>
        <dbReference type="SAM" id="MobiDB-lite"/>
    </source>
</evidence>
<protein>
    <submittedName>
        <fullName evidence="2">Uncharacterized protein</fullName>
    </submittedName>
</protein>
<gene>
    <name evidence="2" type="ORF">EVAR_29092_1</name>
</gene>
<feature type="region of interest" description="Disordered" evidence="1">
    <location>
        <begin position="34"/>
        <end position="53"/>
    </location>
</feature>
<dbReference type="Proteomes" id="UP000299102">
    <property type="component" value="Unassembled WGS sequence"/>
</dbReference>
<organism evidence="2 3">
    <name type="scientific">Eumeta variegata</name>
    <name type="common">Bagworm moth</name>
    <name type="synonym">Eumeta japonica</name>
    <dbReference type="NCBI Taxonomy" id="151549"/>
    <lineage>
        <taxon>Eukaryota</taxon>
        <taxon>Metazoa</taxon>
        <taxon>Ecdysozoa</taxon>
        <taxon>Arthropoda</taxon>
        <taxon>Hexapoda</taxon>
        <taxon>Insecta</taxon>
        <taxon>Pterygota</taxon>
        <taxon>Neoptera</taxon>
        <taxon>Endopterygota</taxon>
        <taxon>Lepidoptera</taxon>
        <taxon>Glossata</taxon>
        <taxon>Ditrysia</taxon>
        <taxon>Tineoidea</taxon>
        <taxon>Psychidae</taxon>
        <taxon>Oiketicinae</taxon>
        <taxon>Eumeta</taxon>
    </lineage>
</organism>